<dbReference type="PIR" id="T06481">
    <property type="entry name" value="T06481"/>
</dbReference>
<reference evidence="1" key="1">
    <citation type="submission" date="1995-11" db="EMBL/GenBank/DDBJ databases">
        <title>Isolation of cDNAs which accumulate during pea (Pisum sativum L.) early fruit development induced by gibberellins.</title>
        <authorList>
            <person name="Rodriguez-Concepcion M."/>
            <person name="Perez-Garcia A."/>
            <person name="Beltran J."/>
        </authorList>
    </citation>
    <scope>NUCLEOTIDE SEQUENCE</scope>
    <source>
        <strain evidence="1">Cv. Alaska</strain>
        <tissue evidence="1">Pericarp and ovules</tissue>
    </source>
</reference>
<dbReference type="AlphaFoldDB" id="Q43624"/>
<evidence type="ECO:0000313" key="1">
    <source>
        <dbReference type="EMBL" id="CAA91781.1"/>
    </source>
</evidence>
<sequence length="75" mass="8181">MEPMEVQASARGLTSQPQCTGHCHCKAPPCPPAAATTPAAALPPPHFHLKMIINILSFYGIKKCICICYCTYEYN</sequence>
<organism evidence="1">
    <name type="scientific">Pisum sativum</name>
    <name type="common">Garden pea</name>
    <name type="synonym">Lathyrus oleraceus</name>
    <dbReference type="NCBI Taxonomy" id="3888"/>
    <lineage>
        <taxon>Eukaryota</taxon>
        <taxon>Viridiplantae</taxon>
        <taxon>Streptophyta</taxon>
        <taxon>Embryophyta</taxon>
        <taxon>Tracheophyta</taxon>
        <taxon>Spermatophyta</taxon>
        <taxon>Magnoliopsida</taxon>
        <taxon>eudicotyledons</taxon>
        <taxon>Gunneridae</taxon>
        <taxon>Pentapetalae</taxon>
        <taxon>rosids</taxon>
        <taxon>fabids</taxon>
        <taxon>Fabales</taxon>
        <taxon>Fabaceae</taxon>
        <taxon>Papilionoideae</taxon>
        <taxon>50 kb inversion clade</taxon>
        <taxon>NPAAA clade</taxon>
        <taxon>Hologalegina</taxon>
        <taxon>IRL clade</taxon>
        <taxon>Fabeae</taxon>
        <taxon>Lathyrus</taxon>
    </lineage>
</organism>
<protein>
    <submittedName>
        <fullName evidence="1">Proline-rich protein</fullName>
    </submittedName>
</protein>
<proteinExistence type="evidence at transcript level"/>
<name>Q43624_PEA</name>
<accession>Q43624</accession>
<dbReference type="EMBL" id="Z67874">
    <property type="protein sequence ID" value="CAA91781.1"/>
    <property type="molecule type" value="mRNA"/>
</dbReference>